<dbReference type="InterPro" id="IPR025389">
    <property type="entry name" value="DUF4300"/>
</dbReference>
<feature type="domain" description="DUF4300" evidence="1">
    <location>
        <begin position="53"/>
        <end position="298"/>
    </location>
</feature>
<evidence type="ECO:0000313" key="3">
    <source>
        <dbReference type="Proteomes" id="UP000005984"/>
    </source>
</evidence>
<dbReference type="Proteomes" id="UP000005984">
    <property type="component" value="Unassembled WGS sequence"/>
</dbReference>
<dbReference type="eggNOG" id="ENOG502ZA0R">
    <property type="taxonomic scope" value="Bacteria"/>
</dbReference>
<reference evidence="2 3" key="1">
    <citation type="submission" date="2008-10" db="EMBL/GenBank/DDBJ databases">
        <authorList>
            <person name="Qin X."/>
            <person name="Bachman B."/>
            <person name="Battles P."/>
            <person name="Bell A."/>
            <person name="Bess C."/>
            <person name="Bickham C."/>
            <person name="Chaboub L."/>
            <person name="Chen D."/>
            <person name="Coyle M."/>
            <person name="Deiros D.R."/>
            <person name="Dinh H."/>
            <person name="Forbes L."/>
            <person name="Fowler G."/>
            <person name="Francisco L."/>
            <person name="Fu Q."/>
            <person name="Gubbala S."/>
            <person name="Hale W."/>
            <person name="Han Y."/>
            <person name="Hemphill L."/>
            <person name="Highlander S.K."/>
            <person name="Hirani K."/>
            <person name="Hogues M."/>
            <person name="Jackson L."/>
            <person name="Jakkamsetti A."/>
            <person name="Javaid M."/>
            <person name="Jiang H."/>
            <person name="Korchina V."/>
            <person name="Kovar C."/>
            <person name="Lara F."/>
            <person name="Lee S."/>
            <person name="Mata R."/>
            <person name="Mathew T."/>
            <person name="Moen C."/>
            <person name="Morales K."/>
            <person name="Munidasa M."/>
            <person name="Nazareth L."/>
            <person name="Ngo R."/>
            <person name="Nguyen L."/>
            <person name="Okwuonu G."/>
            <person name="Ongeri F."/>
            <person name="Patil S."/>
            <person name="Petrosino J."/>
            <person name="Pham C."/>
            <person name="Pham P."/>
            <person name="Pu L.-L."/>
            <person name="Puazo M."/>
            <person name="Raj R."/>
            <person name="Reid J."/>
            <person name="Rouhana J."/>
            <person name="Saada N."/>
            <person name="Shang Y."/>
            <person name="Simmons D."/>
            <person name="Thornton R."/>
            <person name="Warren J."/>
            <person name="Weissenberger G."/>
            <person name="Zhang J."/>
            <person name="Zhang L."/>
            <person name="Zhou C."/>
            <person name="Zhu D."/>
            <person name="Muzny D."/>
            <person name="Worley K."/>
            <person name="Gibbs R."/>
        </authorList>
    </citation>
    <scope>NUCLEOTIDE SEQUENCE [LARGE SCALE GENOMIC DNA]</scope>
    <source>
        <strain evidence="2 3">ATCC 51172</strain>
    </source>
</reference>
<gene>
    <name evidence="2" type="ORF">HMPREF0072_1264</name>
</gene>
<dbReference type="Pfam" id="PF14133">
    <property type="entry name" value="DUF4300"/>
    <property type="match status" value="1"/>
</dbReference>
<name>C2BFZ4_9FIRM</name>
<organism evidence="2 3">
    <name type="scientific">Anaerococcus lactolyticus ATCC 51172</name>
    <dbReference type="NCBI Taxonomy" id="525254"/>
    <lineage>
        <taxon>Bacteria</taxon>
        <taxon>Bacillati</taxon>
        <taxon>Bacillota</taxon>
        <taxon>Tissierellia</taxon>
        <taxon>Tissierellales</taxon>
        <taxon>Peptoniphilaceae</taxon>
        <taxon>Anaerococcus</taxon>
    </lineage>
</organism>
<dbReference type="HOGENOM" id="CLU_061772_0_0_9"/>
<evidence type="ECO:0000313" key="2">
    <source>
        <dbReference type="EMBL" id="EEI86109.1"/>
    </source>
</evidence>
<dbReference type="EMBL" id="ABYO01000214">
    <property type="protein sequence ID" value="EEI86109.1"/>
    <property type="molecule type" value="Genomic_DNA"/>
</dbReference>
<dbReference type="AlphaFoldDB" id="C2BFZ4"/>
<evidence type="ECO:0000259" key="1">
    <source>
        <dbReference type="Pfam" id="PF14133"/>
    </source>
</evidence>
<sequence>MPIAKNFIPQGGIMKKILLSLMILGAVFTGCGKKDMPDKADNKAKTEIKTASLSNMANEDSFKFVEGVLKENLGADNDMAAANVDKFLAMVKDYNQSVGEKNLIGDFKEDLKPSYDSGVLIENRQKAEKKFPDTNCRINAFLLAIDNMKERKSGAADDEILFMDEEKIKEGKIFDRDNEEAFKKFFSRVPTDASKEPIKQGKVMEDYLANWSFPAKADLISVVIHDNLDGNYLFIGHIGVLVKIEGGYLFVEKISFEEPYQAIKFPDKKACYDYLKEKFKDYTDPSTCPPFVMDNGKYVG</sequence>
<comment type="caution">
    <text evidence="2">The sequence shown here is derived from an EMBL/GenBank/DDBJ whole genome shotgun (WGS) entry which is preliminary data.</text>
</comment>
<proteinExistence type="predicted"/>
<dbReference type="PROSITE" id="PS51257">
    <property type="entry name" value="PROKAR_LIPOPROTEIN"/>
    <property type="match status" value="1"/>
</dbReference>
<dbReference type="STRING" id="525254.HMPREF0072_1264"/>
<keyword evidence="3" id="KW-1185">Reference proteome</keyword>
<protein>
    <recommendedName>
        <fullName evidence="1">DUF4300 domain-containing protein</fullName>
    </recommendedName>
</protein>
<accession>C2BFZ4</accession>